<dbReference type="GO" id="GO:0008168">
    <property type="term" value="F:methyltransferase activity"/>
    <property type="evidence" value="ECO:0007669"/>
    <property type="project" value="UniProtKB-KW"/>
</dbReference>
<evidence type="ECO:0000259" key="4">
    <source>
        <dbReference type="SMART" id="SM00363"/>
    </source>
</evidence>
<comment type="similarity">
    <text evidence="2">Belongs to the TlyA family.</text>
</comment>
<sequence>MKRLDQLVLQKGWASSREKASELIVSGRVQVKGIVRVKPSIQASYDDVTLLAPDSEIVYVSRGAMKLSGALAYFGLDVKGKTIVDLGASTGGFTQVLLEAGARKIHAVDVGNAQLDDKLRRDPRVVSREGVNVRWPGDWFPPETTGGVVADLSFISLSKVADTVLCLLREGGFFLPLFKPQFEAGPNLVGKGGIVRDRGLHRTLLSKYIREMMALGARVHGVMPSPITGRKGNQEYFVLFWIGSQKRSREV</sequence>
<dbReference type="EMBL" id="JPGK01000008">
    <property type="protein sequence ID" value="KGA93107.1"/>
    <property type="molecule type" value="Genomic_DNA"/>
</dbReference>
<dbReference type="InterPro" id="IPR047048">
    <property type="entry name" value="TlyA"/>
</dbReference>
<dbReference type="InterPro" id="IPR004538">
    <property type="entry name" value="Hemolysin_A/TlyA"/>
</dbReference>
<dbReference type="InterPro" id="IPR002942">
    <property type="entry name" value="S4_RNA-bd"/>
</dbReference>
<keyword evidence="5" id="KW-0808">Transferase</keyword>
<evidence type="ECO:0000256" key="2">
    <source>
        <dbReference type="ARBA" id="ARBA00029460"/>
    </source>
</evidence>
<protein>
    <submittedName>
        <fullName evidence="5">RNA binding methyltransferase FtsJ like</fullName>
    </submittedName>
</protein>
<evidence type="ECO:0000256" key="3">
    <source>
        <dbReference type="PROSITE-ProRule" id="PRU00182"/>
    </source>
</evidence>
<dbReference type="PIRSF" id="PIRSF005578">
    <property type="entry name" value="TlyA"/>
    <property type="match status" value="1"/>
</dbReference>
<dbReference type="SUPFAM" id="SSF55174">
    <property type="entry name" value="Alpha-L RNA-binding motif"/>
    <property type="match status" value="1"/>
</dbReference>
<dbReference type="InterPro" id="IPR002877">
    <property type="entry name" value="RNA_MeTrfase_FtsJ_dom"/>
</dbReference>
<dbReference type="PANTHER" id="PTHR32319">
    <property type="entry name" value="BACTERIAL HEMOLYSIN-LIKE PROTEIN"/>
    <property type="match status" value="1"/>
</dbReference>
<organism evidence="5 6">
    <name type="scientific">Leptospirillum ferriphilum</name>
    <dbReference type="NCBI Taxonomy" id="178606"/>
    <lineage>
        <taxon>Bacteria</taxon>
        <taxon>Pseudomonadati</taxon>
        <taxon>Nitrospirota</taxon>
        <taxon>Nitrospiria</taxon>
        <taxon>Nitrospirales</taxon>
        <taxon>Nitrospiraceae</taxon>
        <taxon>Leptospirillum</taxon>
    </lineage>
</organism>
<dbReference type="RefSeq" id="WP_036083072.1">
    <property type="nucleotide sequence ID" value="NZ_JBPKCJ010000003.1"/>
</dbReference>
<dbReference type="NCBIfam" id="TIGR00478">
    <property type="entry name" value="tly"/>
    <property type="match status" value="1"/>
</dbReference>
<feature type="domain" description="RNA-binding S4" evidence="4">
    <location>
        <begin position="2"/>
        <end position="68"/>
    </location>
</feature>
<dbReference type="SMART" id="SM00363">
    <property type="entry name" value="S4"/>
    <property type="match status" value="1"/>
</dbReference>
<dbReference type="PROSITE" id="PS50889">
    <property type="entry name" value="S4"/>
    <property type="match status" value="1"/>
</dbReference>
<accession>A0A094WBS4</accession>
<keyword evidence="5" id="KW-0489">Methyltransferase</keyword>
<proteinExistence type="inferred from homology"/>
<evidence type="ECO:0000256" key="1">
    <source>
        <dbReference type="ARBA" id="ARBA00022884"/>
    </source>
</evidence>
<dbReference type="GO" id="GO:0003723">
    <property type="term" value="F:RNA binding"/>
    <property type="evidence" value="ECO:0007669"/>
    <property type="project" value="UniProtKB-KW"/>
</dbReference>
<dbReference type="InterPro" id="IPR029063">
    <property type="entry name" value="SAM-dependent_MTases_sf"/>
</dbReference>
<dbReference type="Gene3D" id="3.10.290.10">
    <property type="entry name" value="RNA-binding S4 domain"/>
    <property type="match status" value="1"/>
</dbReference>
<dbReference type="InterPro" id="IPR036986">
    <property type="entry name" value="S4_RNA-bd_sf"/>
</dbReference>
<comment type="caution">
    <text evidence="5">The sequence shown here is derived from an EMBL/GenBank/DDBJ whole genome shotgun (WGS) entry which is preliminary data.</text>
</comment>
<dbReference type="CDD" id="cd02440">
    <property type="entry name" value="AdoMet_MTases"/>
    <property type="match status" value="1"/>
</dbReference>
<dbReference type="PATRIC" id="fig|178606.4.peg.2056"/>
<evidence type="ECO:0000313" key="5">
    <source>
        <dbReference type="EMBL" id="KGA93107.1"/>
    </source>
</evidence>
<dbReference type="SUPFAM" id="SSF53335">
    <property type="entry name" value="S-adenosyl-L-methionine-dependent methyltransferases"/>
    <property type="match status" value="1"/>
</dbReference>
<dbReference type="OrthoDB" id="9784736at2"/>
<dbReference type="AlphaFoldDB" id="A0A094WBS4"/>
<dbReference type="Proteomes" id="UP000029452">
    <property type="component" value="Unassembled WGS sequence"/>
</dbReference>
<name>A0A094WBS4_9BACT</name>
<dbReference type="PANTHER" id="PTHR32319:SF0">
    <property type="entry name" value="BACTERIAL HEMOLYSIN-LIKE PROTEIN"/>
    <property type="match status" value="1"/>
</dbReference>
<evidence type="ECO:0000313" key="6">
    <source>
        <dbReference type="Proteomes" id="UP000029452"/>
    </source>
</evidence>
<reference evidence="5 6" key="1">
    <citation type="submission" date="2014-06" db="EMBL/GenBank/DDBJ databases">
        <title>Draft genome sequence of iron oxidizing acidophile Leptospirillum ferriphilum DSM14647.</title>
        <authorList>
            <person name="Cardenas J.P."/>
            <person name="Lazcano M."/>
            <person name="Ossandon F.J."/>
            <person name="Corbett M."/>
            <person name="Holmes D.S."/>
            <person name="Watkin E."/>
        </authorList>
    </citation>
    <scope>NUCLEOTIDE SEQUENCE [LARGE SCALE GENOMIC DNA]</scope>
    <source>
        <strain evidence="5 6">DSM 14647</strain>
    </source>
</reference>
<dbReference type="CDD" id="cd00165">
    <property type="entry name" value="S4"/>
    <property type="match status" value="1"/>
</dbReference>
<keyword evidence="1 3" id="KW-0694">RNA-binding</keyword>
<gene>
    <name evidence="5" type="ORF">LptCag_1802</name>
</gene>
<dbReference type="Gene3D" id="3.40.50.150">
    <property type="entry name" value="Vaccinia Virus protein VP39"/>
    <property type="match status" value="1"/>
</dbReference>
<dbReference type="GO" id="GO:0032259">
    <property type="term" value="P:methylation"/>
    <property type="evidence" value="ECO:0007669"/>
    <property type="project" value="UniProtKB-KW"/>
</dbReference>
<dbReference type="Pfam" id="PF01728">
    <property type="entry name" value="FtsJ"/>
    <property type="match status" value="1"/>
</dbReference>
<dbReference type="Pfam" id="PF01479">
    <property type="entry name" value="S4"/>
    <property type="match status" value="1"/>
</dbReference>